<dbReference type="PROSITE" id="PS51257">
    <property type="entry name" value="PROKAR_LIPOPROTEIN"/>
    <property type="match status" value="1"/>
</dbReference>
<evidence type="ECO:0000313" key="1">
    <source>
        <dbReference type="EMBL" id="CAB1130191.1"/>
    </source>
</evidence>
<keyword evidence="2" id="KW-1185">Reference proteome</keyword>
<dbReference type="Gene3D" id="2.50.20.10">
    <property type="entry name" value="Lipoprotein localisation LolA/LolB/LppX"/>
    <property type="match status" value="1"/>
</dbReference>
<name>A0A6F8ZJY5_9FIRM</name>
<gene>
    <name evidence="1" type="ORF">R50_2702</name>
</gene>
<accession>A0A6F8ZJY5</accession>
<reference evidence="1 2" key="1">
    <citation type="submission" date="2020-02" db="EMBL/GenBank/DDBJ databases">
        <authorList>
            <person name="Hogendoorn C."/>
        </authorList>
    </citation>
    <scope>NUCLEOTIDE SEQUENCE [LARGE SCALE GENOMIC DNA]</scope>
    <source>
        <strain evidence="1">R501</strain>
    </source>
</reference>
<organism evidence="1 2">
    <name type="scientific">Candidatus Hydrogenisulfobacillus filiaventi</name>
    <dbReference type="NCBI Taxonomy" id="2707344"/>
    <lineage>
        <taxon>Bacteria</taxon>
        <taxon>Bacillati</taxon>
        <taxon>Bacillota</taxon>
        <taxon>Clostridia</taxon>
        <taxon>Eubacteriales</taxon>
        <taxon>Clostridiales Family XVII. Incertae Sedis</taxon>
        <taxon>Candidatus Hydrogenisulfobacillus</taxon>
    </lineage>
</organism>
<sequence>MHGWSGRAAVPVLLAGLLAAGGCGSRPVTISRTASPAAVKARLLRIMQRWGATQAVVEETATGGPEPGTMVVRLDTAGGGAIRAQWTGPHGRTHLLVADDHQVVRYTAGAGHYTVEPAGSTEGDPRWLVGTGLVPFLNGARPLSAAFAGHTVTLRCQAALPGGPGIASLVFDPGSGRPLAWSATWTPAGSRTPETLHERVESFSAGSGLPAGTFEFTPPAGVQPAVEAQAPDGSFVRVTQGVVVPPAGSGLTLNTIITSGGSPPVLMLAYAGPDGRPLLVTEFAAATGPADPAGSGATPITIAGLPADTATLATGQAYIGFTWHGTRVWLEGTSGEVPALANAWLTALNQGSPGPAPASGTGNRPA</sequence>
<dbReference type="Proteomes" id="UP000503399">
    <property type="component" value="Chromosome"/>
</dbReference>
<dbReference type="EMBL" id="LR778114">
    <property type="protein sequence ID" value="CAB1130191.1"/>
    <property type="molecule type" value="Genomic_DNA"/>
</dbReference>
<evidence type="ECO:0000313" key="2">
    <source>
        <dbReference type="Proteomes" id="UP000503399"/>
    </source>
</evidence>
<protein>
    <submittedName>
        <fullName evidence="1">Uncharacterized protein</fullName>
    </submittedName>
</protein>
<dbReference type="AlphaFoldDB" id="A0A6F8ZJY5"/>
<dbReference type="KEGG" id="hfv:R50_2702"/>
<proteinExistence type="predicted"/>